<feature type="domain" description="Blue (type 1) copper" evidence="4">
    <location>
        <begin position="61"/>
        <end position="135"/>
    </location>
</feature>
<keyword evidence="2" id="KW-0186">Copper</keyword>
<dbReference type="GeneID" id="8740624"/>
<dbReference type="RefSeq" id="WP_012941295.1">
    <property type="nucleotide sequence ID" value="NC_013743.1"/>
</dbReference>
<name>D2RTB9_HALTV</name>
<dbReference type="AlphaFoldDB" id="D2RTB9"/>
<dbReference type="STRING" id="543526.Htur_0061"/>
<evidence type="ECO:0000256" key="3">
    <source>
        <dbReference type="SAM" id="MobiDB-lite"/>
    </source>
</evidence>
<dbReference type="InterPro" id="IPR008972">
    <property type="entry name" value="Cupredoxin"/>
</dbReference>
<organism evidence="5 6">
    <name type="scientific">Haloterrigena turkmenica (strain ATCC 51198 / DSM 5511 / JCM 9101 / NCIMB 13204 / VKM B-1734 / 4k)</name>
    <name type="common">Halococcus turkmenicus</name>
    <dbReference type="NCBI Taxonomy" id="543526"/>
    <lineage>
        <taxon>Archaea</taxon>
        <taxon>Methanobacteriati</taxon>
        <taxon>Methanobacteriota</taxon>
        <taxon>Stenosarchaea group</taxon>
        <taxon>Halobacteria</taxon>
        <taxon>Halobacteriales</taxon>
        <taxon>Natrialbaceae</taxon>
        <taxon>Haloterrigena</taxon>
    </lineage>
</organism>
<dbReference type="eggNOG" id="arCOG11135">
    <property type="taxonomic scope" value="Archaea"/>
</dbReference>
<dbReference type="Gene3D" id="2.60.40.420">
    <property type="entry name" value="Cupredoxins - blue copper proteins"/>
    <property type="match status" value="1"/>
</dbReference>
<evidence type="ECO:0000256" key="1">
    <source>
        <dbReference type="ARBA" id="ARBA00022723"/>
    </source>
</evidence>
<feature type="compositionally biased region" description="Gly residues" evidence="3">
    <location>
        <begin position="1"/>
        <end position="21"/>
    </location>
</feature>
<proteinExistence type="predicted"/>
<keyword evidence="6" id="KW-1185">Reference proteome</keyword>
<evidence type="ECO:0000259" key="4">
    <source>
        <dbReference type="Pfam" id="PF00127"/>
    </source>
</evidence>
<feature type="region of interest" description="Disordered" evidence="3">
    <location>
        <begin position="1"/>
        <end position="28"/>
    </location>
</feature>
<dbReference type="Proteomes" id="UP000001903">
    <property type="component" value="Chromosome"/>
</dbReference>
<evidence type="ECO:0000256" key="2">
    <source>
        <dbReference type="ARBA" id="ARBA00023008"/>
    </source>
</evidence>
<reference evidence="5 6" key="1">
    <citation type="journal article" date="2010" name="Stand. Genomic Sci.">
        <title>Complete genome sequence of Haloterrigena turkmenica type strain (4k).</title>
        <authorList>
            <person name="Saunders E."/>
            <person name="Tindall B.J."/>
            <person name="Fahnrich R."/>
            <person name="Lapidus A."/>
            <person name="Copeland A."/>
            <person name="Del Rio T.G."/>
            <person name="Lucas S."/>
            <person name="Chen F."/>
            <person name="Tice H."/>
            <person name="Cheng J.F."/>
            <person name="Han C."/>
            <person name="Detter J.C."/>
            <person name="Bruce D."/>
            <person name="Goodwin L."/>
            <person name="Chain P."/>
            <person name="Pitluck S."/>
            <person name="Pati A."/>
            <person name="Ivanova N."/>
            <person name="Mavromatis K."/>
            <person name="Chen A."/>
            <person name="Palaniappan K."/>
            <person name="Land M."/>
            <person name="Hauser L."/>
            <person name="Chang Y.J."/>
            <person name="Jeffries C.D."/>
            <person name="Brettin T."/>
            <person name="Rohde M."/>
            <person name="Goker M."/>
            <person name="Bristow J."/>
            <person name="Eisen J.A."/>
            <person name="Markowitz V."/>
            <person name="Hugenholtz P."/>
            <person name="Klenk H.P."/>
            <person name="Kyrpides N.C."/>
        </authorList>
    </citation>
    <scope>NUCLEOTIDE SEQUENCE [LARGE SCALE GENOMIC DNA]</scope>
    <source>
        <strain evidence="6">ATCC 51198 / DSM 5511 / JCM 9101 / NCIMB 13204 / VKM B-1734 / 4k</strain>
    </source>
</reference>
<dbReference type="KEGG" id="htu:Htur_0061"/>
<dbReference type="InterPro" id="IPR000923">
    <property type="entry name" value="BlueCu_1"/>
</dbReference>
<feature type="region of interest" description="Disordered" evidence="3">
    <location>
        <begin position="121"/>
        <end position="171"/>
    </location>
</feature>
<dbReference type="EMBL" id="CP001860">
    <property type="protein sequence ID" value="ADB58962.1"/>
    <property type="molecule type" value="Genomic_DNA"/>
</dbReference>
<gene>
    <name evidence="5" type="ordered locus">Htur_0061</name>
</gene>
<evidence type="ECO:0000313" key="5">
    <source>
        <dbReference type="EMBL" id="ADB58962.1"/>
    </source>
</evidence>
<dbReference type="Pfam" id="PF00127">
    <property type="entry name" value="Copper-bind"/>
    <property type="match status" value="1"/>
</dbReference>
<protein>
    <submittedName>
        <fullName evidence="5">Blue (Type 1) copper domain protein</fullName>
    </submittedName>
</protein>
<accession>D2RTB9</accession>
<evidence type="ECO:0000313" key="6">
    <source>
        <dbReference type="Proteomes" id="UP000001903"/>
    </source>
</evidence>
<keyword evidence="1" id="KW-0479">Metal-binding</keyword>
<dbReference type="GO" id="GO:0009055">
    <property type="term" value="F:electron transfer activity"/>
    <property type="evidence" value="ECO:0007669"/>
    <property type="project" value="InterPro"/>
</dbReference>
<feature type="compositionally biased region" description="Low complexity" evidence="3">
    <location>
        <begin position="144"/>
        <end position="171"/>
    </location>
</feature>
<sequence length="171" mass="17738">MVAGCGGGSGNGDENGNGNGSSDGYEIEPDTTVELEAATTEWTGIAPSDIEGESNPTLILQAGETYEIGWTQGDGSGHNIEIRDDSGEVVNDLATEQTDEEEPSDQMLEFTASSEMTEYVCKPHSSNMVGELQVEGSNGGGNGNESEGNESGNESEGNMSEGNESGNESEE</sequence>
<dbReference type="HOGENOM" id="CLU_089860_0_0_2"/>
<dbReference type="GO" id="GO:0005507">
    <property type="term" value="F:copper ion binding"/>
    <property type="evidence" value="ECO:0007669"/>
    <property type="project" value="InterPro"/>
</dbReference>